<keyword evidence="2 3" id="KW-0732">Signal</keyword>
<organism evidence="4 5">
    <name type="scientific">Psychromonas aquatilis</name>
    <dbReference type="NCBI Taxonomy" id="2005072"/>
    <lineage>
        <taxon>Bacteria</taxon>
        <taxon>Pseudomonadati</taxon>
        <taxon>Pseudomonadota</taxon>
        <taxon>Gammaproteobacteria</taxon>
        <taxon>Alteromonadales</taxon>
        <taxon>Psychromonadaceae</taxon>
        <taxon>Psychromonas</taxon>
    </lineage>
</organism>
<dbReference type="RefSeq" id="WP_341596568.1">
    <property type="nucleotide sequence ID" value="NZ_JBAKAZ010000007.1"/>
</dbReference>
<dbReference type="PANTHER" id="PTHR38108">
    <property type="entry name" value="UPF0319 PROTEIN YCCT"/>
    <property type="match status" value="1"/>
</dbReference>
<name>A0ABU9GMK8_9GAMM</name>
<feature type="chain" id="PRO_5047063963" evidence="3">
    <location>
        <begin position="19"/>
        <end position="193"/>
    </location>
</feature>
<proteinExistence type="inferred from homology"/>
<gene>
    <name evidence="4" type="ORF">V6256_02960</name>
</gene>
<sequence>MKFSGLLLTLAISPLAFSGEIITTNDIQILSINGTEVESSFFEDGALTTKDGEQQIVARYSRTFRDKPILESRPFIFNIDVAGKTTLTTEELNSYSQAKNEISKGLNWYVKNEQKSYTVDNPEELIGKGFLPYSDIGALVAQYNIDNNLVVSNAPDIQSVTKMKTNSLIQFYQSATPEQQQEFKEWYMNNAAK</sequence>
<reference evidence="4 5" key="1">
    <citation type="submission" date="2024-02" db="EMBL/GenBank/DDBJ databases">
        <title>Bacteria isolated from the canopy kelp, Nereocystis luetkeana.</title>
        <authorList>
            <person name="Pfister C.A."/>
            <person name="Younker I.T."/>
            <person name="Light S.H."/>
        </authorList>
    </citation>
    <scope>NUCLEOTIDE SEQUENCE [LARGE SCALE GENOMIC DNA]</scope>
    <source>
        <strain evidence="4 5">TI.1.05</strain>
    </source>
</reference>
<evidence type="ECO:0000256" key="1">
    <source>
        <dbReference type="ARBA" id="ARBA00008490"/>
    </source>
</evidence>
<evidence type="ECO:0000256" key="3">
    <source>
        <dbReference type="SAM" id="SignalP"/>
    </source>
</evidence>
<evidence type="ECO:0000313" key="5">
    <source>
        <dbReference type="Proteomes" id="UP001369082"/>
    </source>
</evidence>
<dbReference type="PANTHER" id="PTHR38108:SF1">
    <property type="entry name" value="UPF0319 PROTEIN YCCT"/>
    <property type="match status" value="1"/>
</dbReference>
<accession>A0ABU9GMK8</accession>
<keyword evidence="5" id="KW-1185">Reference proteome</keyword>
<comment type="similarity">
    <text evidence="1">Belongs to the UPF0319 family.</text>
</comment>
<protein>
    <submittedName>
        <fullName evidence="4">DUF2057 family protein</fullName>
    </submittedName>
</protein>
<dbReference type="Proteomes" id="UP001369082">
    <property type="component" value="Unassembled WGS sequence"/>
</dbReference>
<comment type="caution">
    <text evidence="4">The sequence shown here is derived from an EMBL/GenBank/DDBJ whole genome shotgun (WGS) entry which is preliminary data.</text>
</comment>
<evidence type="ECO:0000313" key="4">
    <source>
        <dbReference type="EMBL" id="MEL0628557.1"/>
    </source>
</evidence>
<dbReference type="InterPro" id="IPR018635">
    <property type="entry name" value="UPF0319"/>
</dbReference>
<dbReference type="EMBL" id="JBAKAZ010000007">
    <property type="protein sequence ID" value="MEL0628557.1"/>
    <property type="molecule type" value="Genomic_DNA"/>
</dbReference>
<feature type="signal peptide" evidence="3">
    <location>
        <begin position="1"/>
        <end position="18"/>
    </location>
</feature>
<evidence type="ECO:0000256" key="2">
    <source>
        <dbReference type="ARBA" id="ARBA00022729"/>
    </source>
</evidence>
<dbReference type="Pfam" id="PF09829">
    <property type="entry name" value="DUF2057"/>
    <property type="match status" value="1"/>
</dbReference>